<feature type="domain" description="Duffy-antigen binding" evidence="3">
    <location>
        <begin position="1144"/>
        <end position="1299"/>
    </location>
</feature>
<dbReference type="EMBL" id="KI926594">
    <property type="protein sequence ID" value="ETW33470.1"/>
    <property type="molecule type" value="Genomic_DNA"/>
</dbReference>
<dbReference type="FunFam" id="1.20.58.830:FF:000003">
    <property type="entry name" value="Erythrocyte membrane protein 1, PfEMP1"/>
    <property type="match status" value="1"/>
</dbReference>
<feature type="region of interest" description="Disordered" evidence="1">
    <location>
        <begin position="1445"/>
        <end position="1475"/>
    </location>
</feature>
<feature type="domain" description="Duffy-binding-like" evidence="2">
    <location>
        <begin position="394"/>
        <end position="569"/>
    </location>
</feature>
<evidence type="ECO:0000259" key="3">
    <source>
        <dbReference type="Pfam" id="PF05424"/>
    </source>
</evidence>
<organism evidence="5 6">
    <name type="scientific">Plasmodium falciparum Tanzania</name>
    <name type="common">2000708</name>
    <dbReference type="NCBI Taxonomy" id="1036725"/>
    <lineage>
        <taxon>Eukaryota</taxon>
        <taxon>Sar</taxon>
        <taxon>Alveolata</taxon>
        <taxon>Apicomplexa</taxon>
        <taxon>Aconoidasida</taxon>
        <taxon>Haemosporida</taxon>
        <taxon>Plasmodiidae</taxon>
        <taxon>Plasmodium</taxon>
        <taxon>Plasmodium (Laverania)</taxon>
    </lineage>
</organism>
<evidence type="ECO:0000313" key="5">
    <source>
        <dbReference type="EMBL" id="ETW33470.1"/>
    </source>
</evidence>
<dbReference type="GO" id="GO:0016020">
    <property type="term" value="C:membrane"/>
    <property type="evidence" value="ECO:0007669"/>
    <property type="project" value="InterPro"/>
</dbReference>
<reference evidence="5 6" key="1">
    <citation type="submission" date="2013-02" db="EMBL/GenBank/DDBJ databases">
        <title>The Genome Annotation of Plasmodium falciparum Tanzania (2000708).</title>
        <authorList>
            <consortium name="The Broad Institute Genome Sequencing Platform"/>
            <consortium name="The Broad Institute Genome Sequencing Center for Infectious Disease"/>
            <person name="Neafsey D."/>
            <person name="Hoffman S."/>
            <person name="Volkman S."/>
            <person name="Rosenthal P."/>
            <person name="Walker B."/>
            <person name="Young S.K."/>
            <person name="Zeng Q."/>
            <person name="Gargeya S."/>
            <person name="Fitzgerald M."/>
            <person name="Haas B."/>
            <person name="Abouelleil A."/>
            <person name="Allen A.W."/>
            <person name="Alvarado L."/>
            <person name="Arachchi H.M."/>
            <person name="Berlin A.M."/>
            <person name="Chapman S.B."/>
            <person name="Gainer-Dewar J."/>
            <person name="Goldberg J."/>
            <person name="Griggs A."/>
            <person name="Gujja S."/>
            <person name="Hansen M."/>
            <person name="Howarth C."/>
            <person name="Imamovic A."/>
            <person name="Ireland A."/>
            <person name="Larimer J."/>
            <person name="McCowan C."/>
            <person name="Murphy C."/>
            <person name="Pearson M."/>
            <person name="Poon T.W."/>
            <person name="Priest M."/>
            <person name="Roberts A."/>
            <person name="Saif S."/>
            <person name="Shea T."/>
            <person name="Sisk P."/>
            <person name="Sykes S."/>
            <person name="Wortman J."/>
            <person name="Nusbaum C."/>
            <person name="Birren B."/>
        </authorList>
    </citation>
    <scope>NUCLEOTIDE SEQUENCE [LARGE SCALE GENOMIC DNA]</scope>
    <source>
        <strain evidence="6">Tanzania (2000708)</strain>
    </source>
</reference>
<sequence length="1562" mass="175551">MTPSHCRCGDDKKPDKSKAGNGEVNIVPTYFDYVPQFLRWFEEWAEDFCRLRKHKLKDAIQKCREKDKGDKKLYCDLNRHDCAQTIRGDHVFVEEDVCKYCHFSCSHFVKWIDNQKLEFEKQKNKYTKEITGGGRSRNRKKRSATTMVYGEYERKFYDKFKTDYVDVDKFLEKLNDEEVCKKKLKDVDDKGGKIDFKTVNSSSAKNSGGDDSNKTFSHTEYCQACPWCGAEKDNSRNGNWTPKGDKTCGEGKEYGDYKFTNIPILTPQEQSDIFQKYKSFCESVKDTANGGGGSGPGGGGAGTSGGASGTGGGGSGGGSGGVANSTIPGTVNGGAPGEKGGKSATGGVSQIKTWKCYYDENKNNNDGKKDINFCVLQDGKQHTKDQKDKSYNAFFWDWVHDMLIDSIKWRNEHGKCINKDNGKTCKRGCNTKCDCFLKWVKRKEKEWKQIIDHFYKQKGFDKKGENGIRGGGGLGMTADVVLELLLDKDELLEIIEDTYGKSKETEHIKEMLEKEKKNKEAAATGAIAGGGVAASGSGTGGANGKNTSIDKLLQHEEEIATKCKNCQPTKIRNPCSGDKTGDQRYEAVAQTVAKILQQKAHTDMLQRSGKDGESETDQKVSLLKGEIKNAKLKNRAIQSGLNSECEITKDHSSANSPSNNPCNGKGDGLQIGETWEQKHSRDTTNGEFYLPPRRQHMCTSNLENLNVSWVTEDGKAIHSLLGDVLLAAKYQAQQIITKYKENEGKQGLTNPEDKKTVCRAMKYSFADIGDIIKGTDLWDEDGGEKTTQNKLKTVFDNIYNSLDEEIQKRYTNRENKHLDLRKDWWEANRKDVWKAMQCSKNNDGIYCGATPHDDYIPQRLRWMTEWAEWFCKEQYSLYDKLFMQCAGCKNKEDGKGCTQGDNDCTPCAEACKAYRDKIKTWENQWKQLKAKYEELYLYAKNYSTRMVLLGTDPDYQQMVEFFKELQKVTGDTTRATTSTTITPYSSPEGYIHQELPITGCQIQKEFCYYKNGLTSHSSDAKENKNYAFKNPPHGYDKACKCDTRDQQTDGDPGARSGPGSSDTPPRSEKGDSASDEGEDDDEEEEDEEDEEEEEDDKVCGMVKALIRDNDGKQPIENCNPKEYNNQAYPEWKCDKNSKLVSGDGECMPPRRQKLCLYYLTQLGDKVNEDEFKTAFIKTAAAETFHAWHYYKSKNSDKAKQLDNGTIPEEFLRSMFFTYGDYRDICLNSDISIKDGQVKDAIDNIGKFFSKDGSKSPSCLSRQEWWKKNGTEIWEGMLCALPGTGNLQNNPDYNNPPEDFAKKPQFLRWMIEWGEEFCREREKLEQNIGKSCSGEPSGDGCKEGTPCKNACQKYEQYVKKKKDEFYKQTTKFVQKANETSPDPEYKGYGYIEGKDGVQPIQGNEYLLKNCDTGKCDCMKGNVLGFVTDVKPFGIYAHNHSDKCNCLQGKHSRSSQPSPPPAQPPAQPPPPPVIPAPTVDVCTTVKNALEGKLDDACTLKYGTPNRYWGWKCIPSGTTSGDQKATSGETGLRRNRRDTSGVTTTGSSGDTTGGLCIPPRRRRLY</sequence>
<evidence type="ECO:0000313" key="6">
    <source>
        <dbReference type="Proteomes" id="UP000030708"/>
    </source>
</evidence>
<feature type="compositionally biased region" description="Basic and acidic residues" evidence="1">
    <location>
        <begin position="7"/>
        <end position="18"/>
    </location>
</feature>
<proteinExistence type="predicted"/>
<dbReference type="Pfam" id="PF22672">
    <property type="entry name" value="DBL_C"/>
    <property type="match status" value="1"/>
</dbReference>
<feature type="compositionally biased region" description="Pro residues" evidence="1">
    <location>
        <begin position="1455"/>
        <end position="1473"/>
    </location>
</feature>
<evidence type="ECO:0000259" key="4">
    <source>
        <dbReference type="Pfam" id="PF22672"/>
    </source>
</evidence>
<evidence type="ECO:0000256" key="1">
    <source>
        <dbReference type="SAM" id="MobiDB-lite"/>
    </source>
</evidence>
<dbReference type="GO" id="GO:0046789">
    <property type="term" value="F:host cell surface receptor binding"/>
    <property type="evidence" value="ECO:0007669"/>
    <property type="project" value="InterPro"/>
</dbReference>
<feature type="compositionally biased region" description="Polar residues" evidence="1">
    <location>
        <begin position="1515"/>
        <end position="1526"/>
    </location>
</feature>
<feature type="region of interest" description="Disordered" evidence="1">
    <location>
        <begin position="648"/>
        <end position="670"/>
    </location>
</feature>
<feature type="compositionally biased region" description="Basic and acidic residues" evidence="1">
    <location>
        <begin position="1038"/>
        <end position="1047"/>
    </location>
</feature>
<feature type="region of interest" description="Disordered" evidence="1">
    <location>
        <begin position="1515"/>
        <end position="1562"/>
    </location>
</feature>
<dbReference type="Pfam" id="PF05424">
    <property type="entry name" value="Duffy_binding"/>
    <property type="match status" value="2"/>
</dbReference>
<gene>
    <name evidence="5" type="ORF">PFTANZ_05812</name>
</gene>
<feature type="non-terminal residue" evidence="5">
    <location>
        <position position="1562"/>
    </location>
</feature>
<dbReference type="Gene3D" id="1.20.1310.20">
    <property type="entry name" value="Duffy-antigen binding domain"/>
    <property type="match status" value="2"/>
</dbReference>
<dbReference type="SUPFAM" id="SSF140924">
    <property type="entry name" value="Duffy binding domain-like"/>
    <property type="match status" value="5"/>
</dbReference>
<feature type="region of interest" description="Disordered" evidence="1">
    <location>
        <begin position="1038"/>
        <end position="1098"/>
    </location>
</feature>
<dbReference type="InterPro" id="IPR042202">
    <property type="entry name" value="Duffy-ag-bd_sf"/>
</dbReference>
<feature type="domain" description="Duffy-antigen binding" evidence="3">
    <location>
        <begin position="688"/>
        <end position="861"/>
    </location>
</feature>
<feature type="compositionally biased region" description="Gly residues" evidence="1">
    <location>
        <begin position="289"/>
        <end position="321"/>
    </location>
</feature>
<feature type="region of interest" description="Disordered" evidence="1">
    <location>
        <begin position="1"/>
        <end position="20"/>
    </location>
</feature>
<feature type="compositionally biased region" description="Acidic residues" evidence="1">
    <location>
        <begin position="1073"/>
        <end position="1096"/>
    </location>
</feature>
<dbReference type="InterPro" id="IPR054595">
    <property type="entry name" value="DBL_C"/>
</dbReference>
<dbReference type="InterPro" id="IPR004258">
    <property type="entry name" value="DBL"/>
</dbReference>
<feature type="compositionally biased region" description="Low complexity" evidence="1">
    <location>
        <begin position="653"/>
        <end position="663"/>
    </location>
</feature>
<dbReference type="Gene3D" id="1.20.58.830">
    <property type="match status" value="4"/>
</dbReference>
<dbReference type="Pfam" id="PF03011">
    <property type="entry name" value="PFEMP"/>
    <property type="match status" value="1"/>
</dbReference>
<name>A0A024VYZ7_PLAFA</name>
<feature type="domain" description="Duffy-binding-like" evidence="4">
    <location>
        <begin position="43"/>
        <end position="200"/>
    </location>
</feature>
<reference evidence="5 6" key="2">
    <citation type="submission" date="2013-02" db="EMBL/GenBank/DDBJ databases">
        <title>The Genome Sequence of Plasmodium falciparum Tanzania (2000708).</title>
        <authorList>
            <consortium name="The Broad Institute Genome Sequencing Platform"/>
            <consortium name="The Broad Institute Genome Sequencing Center for Infectious Disease"/>
            <person name="Neafsey D."/>
            <person name="Cheeseman I."/>
            <person name="Volkman S."/>
            <person name="Adams J."/>
            <person name="Walker B."/>
            <person name="Young S.K."/>
            <person name="Zeng Q."/>
            <person name="Gargeya S."/>
            <person name="Fitzgerald M."/>
            <person name="Haas B."/>
            <person name="Abouelleil A."/>
            <person name="Alvarado L."/>
            <person name="Arachchi H.M."/>
            <person name="Berlin A.M."/>
            <person name="Chapman S.B."/>
            <person name="Dewar J."/>
            <person name="Goldberg J."/>
            <person name="Griggs A."/>
            <person name="Gujja S."/>
            <person name="Hansen M."/>
            <person name="Howarth C."/>
            <person name="Imamovic A."/>
            <person name="Larimer J."/>
            <person name="McCowan C."/>
            <person name="Murphy C."/>
            <person name="Neiman D."/>
            <person name="Pearson M."/>
            <person name="Priest M."/>
            <person name="Roberts A."/>
            <person name="Saif S."/>
            <person name="Shea T."/>
            <person name="Sisk P."/>
            <person name="Sykes S."/>
            <person name="Wortman J."/>
            <person name="Nusbaum C."/>
            <person name="Birren B."/>
        </authorList>
    </citation>
    <scope>NUCLEOTIDE SEQUENCE [LARGE SCALE GENOMIC DNA]</scope>
    <source>
        <strain evidence="6">Tanzania (2000708)</strain>
    </source>
</reference>
<feature type="region of interest" description="Disordered" evidence="1">
    <location>
        <begin position="288"/>
        <end position="346"/>
    </location>
</feature>
<dbReference type="OrthoDB" id="10530068at2759"/>
<protein>
    <submittedName>
        <fullName evidence="5">Uncharacterized protein</fullName>
    </submittedName>
</protein>
<evidence type="ECO:0000259" key="2">
    <source>
        <dbReference type="Pfam" id="PF03011"/>
    </source>
</evidence>
<accession>A0A024VYZ7</accession>
<feature type="compositionally biased region" description="Low complexity" evidence="1">
    <location>
        <begin position="1537"/>
        <end position="1551"/>
    </location>
</feature>
<dbReference type="InterPro" id="IPR008602">
    <property type="entry name" value="Duffy-antigen-binding"/>
</dbReference>
<dbReference type="Proteomes" id="UP000030708">
    <property type="component" value="Unassembled WGS sequence"/>
</dbReference>